<keyword evidence="6" id="KW-0378">Hydrolase</keyword>
<dbReference type="AlphaFoldDB" id="A0A1M7HEJ7"/>
<dbReference type="GO" id="GO:0016787">
    <property type="term" value="F:hydrolase activity"/>
    <property type="evidence" value="ECO:0007669"/>
    <property type="project" value="InterPro"/>
</dbReference>
<reference evidence="5 8" key="2">
    <citation type="submission" date="2019-07" db="EMBL/GenBank/DDBJ databases">
        <title>Whole genome shotgun sequence of Halomonas cupida NBRC 102219.</title>
        <authorList>
            <person name="Hosoyama A."/>
            <person name="Uohara A."/>
            <person name="Ohji S."/>
            <person name="Ichikawa N."/>
        </authorList>
    </citation>
    <scope>NUCLEOTIDE SEQUENCE [LARGE SCALE GENOMIC DNA]</scope>
    <source>
        <strain evidence="5 8">NBRC 102219</strain>
    </source>
</reference>
<evidence type="ECO:0000256" key="2">
    <source>
        <dbReference type="PIRSR" id="PIRSR640255-2"/>
    </source>
</evidence>
<dbReference type="SMART" id="SM00477">
    <property type="entry name" value="NUC"/>
    <property type="match status" value="1"/>
</dbReference>
<dbReference type="InterPro" id="IPR040255">
    <property type="entry name" value="Non-specific_endonuclease"/>
</dbReference>
<evidence type="ECO:0000259" key="3">
    <source>
        <dbReference type="SMART" id="SM00477"/>
    </source>
</evidence>
<evidence type="ECO:0000313" key="8">
    <source>
        <dbReference type="Proteomes" id="UP000321726"/>
    </source>
</evidence>
<dbReference type="SUPFAM" id="SSF54060">
    <property type="entry name" value="His-Me finger endonucleases"/>
    <property type="match status" value="1"/>
</dbReference>
<evidence type="ECO:0000313" key="6">
    <source>
        <dbReference type="EMBL" id="SHM26874.1"/>
    </source>
</evidence>
<feature type="active site" description="Proton acceptor" evidence="1">
    <location>
        <position position="123"/>
    </location>
</feature>
<dbReference type="InterPro" id="IPR044929">
    <property type="entry name" value="DNA/RNA_non-sp_Endonuclease_sf"/>
</dbReference>
<dbReference type="GO" id="GO:0046872">
    <property type="term" value="F:metal ion binding"/>
    <property type="evidence" value="ECO:0007669"/>
    <property type="project" value="UniProtKB-KW"/>
</dbReference>
<keyword evidence="6" id="KW-0255">Endonuclease</keyword>
<dbReference type="Proteomes" id="UP000321726">
    <property type="component" value="Unassembled WGS sequence"/>
</dbReference>
<sequence length="294" mass="33256">MSLDLSLSRVLPRPRNLLMSLVLVVAGVMLWQSTEQHYRERLSWMGVTEWQEPGVQAFTRVLRNDGYLVGWSDFRVGALWTSYRLQERGSVDIGPRPDFSADWRTLWPVDTSSYRGSGYDRGHLAPNYAMAVNGGEAAQRDSFLMSNMLPQSPKLNRQLWQRLEAVVMDHFLPRFGQLQVITGPIYTPMDWLSGESWRHLALNRVGFVEIPESFYKIIVVPGDTPLAVAFIMPQDVDGGEPLSQYLVSIDEVEQRTGLNFLPSLPASLEPAWEATAGVGDWDLSQVSRLPGRFE</sequence>
<dbReference type="RefSeq" id="WP_073435629.1">
    <property type="nucleotide sequence ID" value="NZ_BJXU01000148.1"/>
</dbReference>
<feature type="domain" description="DNA/RNA non-specific endonuclease/pyrophosphatase/phosphodiesterase" evidence="4">
    <location>
        <begin position="63"/>
        <end position="267"/>
    </location>
</feature>
<organism evidence="6 7">
    <name type="scientific">Halomonas cupida</name>
    <dbReference type="NCBI Taxonomy" id="44933"/>
    <lineage>
        <taxon>Bacteria</taxon>
        <taxon>Pseudomonadati</taxon>
        <taxon>Pseudomonadota</taxon>
        <taxon>Gammaproteobacteria</taxon>
        <taxon>Oceanospirillales</taxon>
        <taxon>Halomonadaceae</taxon>
        <taxon>Halomonas</taxon>
    </lineage>
</organism>
<dbReference type="EMBL" id="BJXU01000148">
    <property type="protein sequence ID" value="GEN25491.1"/>
    <property type="molecule type" value="Genomic_DNA"/>
</dbReference>
<evidence type="ECO:0000259" key="4">
    <source>
        <dbReference type="SMART" id="SM00892"/>
    </source>
</evidence>
<dbReference type="InterPro" id="IPR001604">
    <property type="entry name" value="Endo_G_ENPP1-like_dom"/>
</dbReference>
<dbReference type="GO" id="GO:0004519">
    <property type="term" value="F:endonuclease activity"/>
    <property type="evidence" value="ECO:0007669"/>
    <property type="project" value="UniProtKB-KW"/>
</dbReference>
<proteinExistence type="predicted"/>
<dbReference type="EMBL" id="FRCA01000006">
    <property type="protein sequence ID" value="SHM26874.1"/>
    <property type="molecule type" value="Genomic_DNA"/>
</dbReference>
<dbReference type="PANTHER" id="PTHR13966">
    <property type="entry name" value="ENDONUCLEASE RELATED"/>
    <property type="match status" value="1"/>
</dbReference>
<dbReference type="InterPro" id="IPR044925">
    <property type="entry name" value="His-Me_finger_sf"/>
</dbReference>
<keyword evidence="2" id="KW-0479">Metal-binding</keyword>
<feature type="domain" description="ENPP1-3/EXOG-like endonuclease/phosphodiesterase" evidence="3">
    <location>
        <begin position="64"/>
        <end position="267"/>
    </location>
</feature>
<dbReference type="Pfam" id="PF01223">
    <property type="entry name" value="Endonuclease_NS"/>
    <property type="match status" value="1"/>
</dbReference>
<dbReference type="Proteomes" id="UP000184123">
    <property type="component" value="Unassembled WGS sequence"/>
</dbReference>
<name>A0A1M7HEJ7_9GAMM</name>
<keyword evidence="6" id="KW-0540">Nuclease</keyword>
<evidence type="ECO:0000256" key="1">
    <source>
        <dbReference type="PIRSR" id="PIRSR640255-1"/>
    </source>
</evidence>
<keyword evidence="8" id="KW-1185">Reference proteome</keyword>
<dbReference type="GO" id="GO:0003676">
    <property type="term" value="F:nucleic acid binding"/>
    <property type="evidence" value="ECO:0007669"/>
    <property type="project" value="InterPro"/>
</dbReference>
<gene>
    <name evidence="5" type="ORF">HCU01_34400</name>
    <name evidence="6" type="ORF">SAMN05660971_02606</name>
</gene>
<dbReference type="Gene3D" id="3.40.570.10">
    <property type="entry name" value="Extracellular Endonuclease, subunit A"/>
    <property type="match status" value="1"/>
</dbReference>
<dbReference type="STRING" id="44933.SAMN05660971_02606"/>
<evidence type="ECO:0000313" key="7">
    <source>
        <dbReference type="Proteomes" id="UP000184123"/>
    </source>
</evidence>
<protein>
    <submittedName>
        <fullName evidence="5">DNA/RNA non-specific endonuclease</fullName>
    </submittedName>
    <submittedName>
        <fullName evidence="6">Endonuclease G</fullName>
    </submittedName>
</protein>
<dbReference type="PANTHER" id="PTHR13966:SF5">
    <property type="entry name" value="ENDONUCLEASE G, MITOCHONDRIAL"/>
    <property type="match status" value="1"/>
</dbReference>
<evidence type="ECO:0000313" key="5">
    <source>
        <dbReference type="EMBL" id="GEN25491.1"/>
    </source>
</evidence>
<reference evidence="6 7" key="1">
    <citation type="submission" date="2016-11" db="EMBL/GenBank/DDBJ databases">
        <authorList>
            <person name="Jaros S."/>
            <person name="Januszkiewicz K."/>
            <person name="Wedrychowicz H."/>
        </authorList>
    </citation>
    <scope>NUCLEOTIDE SEQUENCE [LARGE SCALE GENOMIC DNA]</scope>
    <source>
        <strain evidence="6 7">DSM 4740</strain>
    </source>
</reference>
<feature type="binding site" evidence="2">
    <location>
        <position position="156"/>
    </location>
    <ligand>
        <name>Mg(2+)</name>
        <dbReference type="ChEBI" id="CHEBI:18420"/>
        <note>catalytic</note>
    </ligand>
</feature>
<accession>A0A1M7HEJ7</accession>
<dbReference type="InterPro" id="IPR020821">
    <property type="entry name" value="ENPP1-3/EXOG-like_nuc-like"/>
</dbReference>
<dbReference type="OrthoDB" id="9811262at2"/>
<dbReference type="SMART" id="SM00892">
    <property type="entry name" value="Endonuclease_NS"/>
    <property type="match status" value="1"/>
</dbReference>